<evidence type="ECO:0000256" key="1">
    <source>
        <dbReference type="ARBA" id="ARBA00004141"/>
    </source>
</evidence>
<dbReference type="AlphaFoldDB" id="A0A4Y9EMV6"/>
<evidence type="ECO:0000259" key="8">
    <source>
        <dbReference type="PROSITE" id="PS50850"/>
    </source>
</evidence>
<dbReference type="GO" id="GO:0016020">
    <property type="term" value="C:membrane"/>
    <property type="evidence" value="ECO:0007669"/>
    <property type="project" value="UniProtKB-SubCell"/>
</dbReference>
<dbReference type="EMBL" id="SIHO01000002">
    <property type="protein sequence ID" value="TFU03367.1"/>
    <property type="molecule type" value="Genomic_DNA"/>
</dbReference>
<evidence type="ECO:0000256" key="5">
    <source>
        <dbReference type="ARBA" id="ARBA00022989"/>
    </source>
</evidence>
<dbReference type="InterPro" id="IPR011701">
    <property type="entry name" value="MFS"/>
</dbReference>
<feature type="domain" description="Major facilitator superfamily (MFS) profile" evidence="8">
    <location>
        <begin position="14"/>
        <end position="419"/>
    </location>
</feature>
<keyword evidence="6 7" id="KW-0472">Membrane</keyword>
<name>A0A4Y9EMV6_9SPHN</name>
<evidence type="ECO:0000313" key="9">
    <source>
        <dbReference type="EMBL" id="TFU03367.1"/>
    </source>
</evidence>
<evidence type="ECO:0000256" key="2">
    <source>
        <dbReference type="ARBA" id="ARBA00022448"/>
    </source>
</evidence>
<feature type="transmembrane region" description="Helical" evidence="7">
    <location>
        <begin position="111"/>
        <end position="129"/>
    </location>
</feature>
<reference evidence="9 10" key="1">
    <citation type="submission" date="2019-02" db="EMBL/GenBank/DDBJ databases">
        <title>Polymorphobacter sp. isolated from the lake at the Tibet of China.</title>
        <authorList>
            <person name="Li A."/>
        </authorList>
    </citation>
    <scope>NUCLEOTIDE SEQUENCE [LARGE SCALE GENOMIC DNA]</scope>
    <source>
        <strain evidence="9 10">DJ1R-1</strain>
    </source>
</reference>
<dbReference type="PANTHER" id="PTHR11662">
    <property type="entry name" value="SOLUTE CARRIER FAMILY 17"/>
    <property type="match status" value="1"/>
</dbReference>
<feature type="transmembrane region" description="Helical" evidence="7">
    <location>
        <begin position="12"/>
        <end position="32"/>
    </location>
</feature>
<keyword evidence="3 7" id="KW-0812">Transmembrane</keyword>
<organism evidence="9 10">
    <name type="scientific">Glacieibacterium arshaanense</name>
    <dbReference type="NCBI Taxonomy" id="2511025"/>
    <lineage>
        <taxon>Bacteria</taxon>
        <taxon>Pseudomonadati</taxon>
        <taxon>Pseudomonadota</taxon>
        <taxon>Alphaproteobacteria</taxon>
        <taxon>Sphingomonadales</taxon>
        <taxon>Sphingosinicellaceae</taxon>
        <taxon>Glacieibacterium</taxon>
    </lineage>
</organism>
<feature type="transmembrane region" description="Helical" evidence="7">
    <location>
        <begin position="141"/>
        <end position="164"/>
    </location>
</feature>
<dbReference type="GO" id="GO:0015293">
    <property type="term" value="F:symporter activity"/>
    <property type="evidence" value="ECO:0007669"/>
    <property type="project" value="UniProtKB-KW"/>
</dbReference>
<accession>A0A4Y9EMV6</accession>
<evidence type="ECO:0000313" key="10">
    <source>
        <dbReference type="Proteomes" id="UP000297737"/>
    </source>
</evidence>
<evidence type="ECO:0000256" key="3">
    <source>
        <dbReference type="ARBA" id="ARBA00022692"/>
    </source>
</evidence>
<gene>
    <name evidence="9" type="ORF">EUV02_09310</name>
</gene>
<feature type="transmembrane region" description="Helical" evidence="7">
    <location>
        <begin position="52"/>
        <end position="73"/>
    </location>
</feature>
<comment type="caution">
    <text evidence="9">The sequence shown here is derived from an EMBL/GenBank/DDBJ whole genome shotgun (WGS) entry which is preliminary data.</text>
</comment>
<keyword evidence="4" id="KW-0769">Symport</keyword>
<keyword evidence="2" id="KW-0813">Transport</keyword>
<proteinExistence type="predicted"/>
<feature type="transmembrane region" description="Helical" evidence="7">
    <location>
        <begin position="273"/>
        <end position="294"/>
    </location>
</feature>
<dbReference type="FunFam" id="1.20.1250.20:FF:000423">
    <property type="entry name" value="Putative inorganic phosphate cotransporter-like Protein"/>
    <property type="match status" value="1"/>
</dbReference>
<feature type="transmembrane region" description="Helical" evidence="7">
    <location>
        <begin position="393"/>
        <end position="414"/>
    </location>
</feature>
<feature type="transmembrane region" description="Helical" evidence="7">
    <location>
        <begin position="306"/>
        <end position="325"/>
    </location>
</feature>
<dbReference type="InterPro" id="IPR050382">
    <property type="entry name" value="MFS_Na/Anion_cotransporter"/>
</dbReference>
<keyword evidence="10" id="KW-1185">Reference proteome</keyword>
<dbReference type="FunFam" id="1.20.1250.20:FF:000003">
    <property type="entry name" value="Solute carrier family 17 member 3"/>
    <property type="match status" value="1"/>
</dbReference>
<dbReference type="Gene3D" id="1.20.1250.20">
    <property type="entry name" value="MFS general substrate transporter like domains"/>
    <property type="match status" value="2"/>
</dbReference>
<dbReference type="PANTHER" id="PTHR11662:SF399">
    <property type="entry name" value="FI19708P1-RELATED"/>
    <property type="match status" value="1"/>
</dbReference>
<protein>
    <submittedName>
        <fullName evidence="9">MFS transporter</fullName>
    </submittedName>
</protein>
<feature type="transmembrane region" description="Helical" evidence="7">
    <location>
        <begin position="170"/>
        <end position="190"/>
    </location>
</feature>
<evidence type="ECO:0000256" key="7">
    <source>
        <dbReference type="SAM" id="Phobius"/>
    </source>
</evidence>
<dbReference type="InterPro" id="IPR036259">
    <property type="entry name" value="MFS_trans_sf"/>
</dbReference>
<dbReference type="Pfam" id="PF07690">
    <property type="entry name" value="MFS_1"/>
    <property type="match status" value="1"/>
</dbReference>
<dbReference type="RefSeq" id="WP_135245959.1">
    <property type="nucleotide sequence ID" value="NZ_SIHO01000002.1"/>
</dbReference>
<comment type="subcellular location">
    <subcellularLocation>
        <location evidence="1">Membrane</location>
        <topology evidence="1">Multi-pass membrane protein</topology>
    </subcellularLocation>
</comment>
<dbReference type="Proteomes" id="UP000297737">
    <property type="component" value="Unassembled WGS sequence"/>
</dbReference>
<feature type="transmembrane region" description="Helical" evidence="7">
    <location>
        <begin position="80"/>
        <end position="105"/>
    </location>
</feature>
<dbReference type="SUPFAM" id="SSF103473">
    <property type="entry name" value="MFS general substrate transporter"/>
    <property type="match status" value="1"/>
</dbReference>
<evidence type="ECO:0000256" key="6">
    <source>
        <dbReference type="ARBA" id="ARBA00023136"/>
    </source>
</evidence>
<dbReference type="OrthoDB" id="9794076at2"/>
<feature type="transmembrane region" description="Helical" evidence="7">
    <location>
        <begin position="363"/>
        <end position="387"/>
    </location>
</feature>
<keyword evidence="5 7" id="KW-1133">Transmembrane helix</keyword>
<dbReference type="InterPro" id="IPR020846">
    <property type="entry name" value="MFS_dom"/>
</dbReference>
<feature type="transmembrane region" description="Helical" evidence="7">
    <location>
        <begin position="231"/>
        <end position="253"/>
    </location>
</feature>
<evidence type="ECO:0000256" key="4">
    <source>
        <dbReference type="ARBA" id="ARBA00022847"/>
    </source>
</evidence>
<dbReference type="PROSITE" id="PS50850">
    <property type="entry name" value="MFS"/>
    <property type="match status" value="1"/>
</dbReference>
<sequence length="423" mass="45062">MPTANAGVAKRHILVALCFVAAFTCYIDRVNISVAIIPMAEQFGWSATTKGLVLSSFFIGYLLAMLPSGWAANRWGGKTLLGLALLGWSLFTFLTPVAALTSFAALIATRILMGMGEAATFPAIFNLYARWLPKAERTRGVVLAYAGIPLGTVFALSTTGILVTKFGWESVFHVFGGAGLVFAVVWMLFIHGSPAKHPRISAGERELLAECISDEGPRVAIPWAQLLRHRAVWALIINHFTSNWLLYLALAWLPSYFRDAQGMNVTNAGLFAVGPWLAYFAAGNIAAWFADRAIKRGTPITRVRKVAQISSMLVSAGFLLLASQATTPATALATLCLALAALGVSGSGFGGNHLDIAPQHADILFGMSNIGGTIPGIIGVYATGLLLDLTGTYAATFALTAGINVFGAVVWYFWSSGEPILDE</sequence>